<accession>A0ABR3ITP0</accession>
<dbReference type="InterPro" id="IPR003154">
    <property type="entry name" value="S1/P1nuclease"/>
</dbReference>
<dbReference type="Proteomes" id="UP001556367">
    <property type="component" value="Unassembled WGS sequence"/>
</dbReference>
<keyword evidence="8" id="KW-0732">Signal</keyword>
<keyword evidence="5" id="KW-0378">Hydrolase</keyword>
<gene>
    <name evidence="9" type="ORF">HGRIS_012787</name>
</gene>
<keyword evidence="10" id="KW-1185">Reference proteome</keyword>
<evidence type="ECO:0000256" key="1">
    <source>
        <dbReference type="ARBA" id="ARBA00009547"/>
    </source>
</evidence>
<keyword evidence="3" id="KW-0479">Metal-binding</keyword>
<dbReference type="CDD" id="cd11010">
    <property type="entry name" value="S1-P1_nuclease"/>
    <property type="match status" value="1"/>
</dbReference>
<dbReference type="PANTHER" id="PTHR33146:SF26">
    <property type="entry name" value="ENDONUCLEASE 4"/>
    <property type="match status" value="1"/>
</dbReference>
<comment type="similarity">
    <text evidence="1">Belongs to the nuclease type I family.</text>
</comment>
<evidence type="ECO:0000256" key="7">
    <source>
        <dbReference type="ARBA" id="ARBA00023180"/>
    </source>
</evidence>
<feature type="signal peptide" evidence="8">
    <location>
        <begin position="1"/>
        <end position="21"/>
    </location>
</feature>
<evidence type="ECO:0000256" key="6">
    <source>
        <dbReference type="ARBA" id="ARBA00023157"/>
    </source>
</evidence>
<comment type="caution">
    <text evidence="9">The sequence shown here is derived from an EMBL/GenBank/DDBJ whole genome shotgun (WGS) entry which is preliminary data.</text>
</comment>
<proteinExistence type="inferred from homology"/>
<feature type="chain" id="PRO_5045909669" evidence="8">
    <location>
        <begin position="22"/>
        <end position="317"/>
    </location>
</feature>
<keyword evidence="2" id="KW-0540">Nuclease</keyword>
<evidence type="ECO:0000256" key="5">
    <source>
        <dbReference type="ARBA" id="ARBA00022801"/>
    </source>
</evidence>
<keyword evidence="7" id="KW-0325">Glycoprotein</keyword>
<protein>
    <submittedName>
        <fullName evidence="9">Uncharacterized protein</fullName>
    </submittedName>
</protein>
<sequence>MMPSVFQAISFASLLLTGVHAWGNEGHRAVGFIAMEFLAPKALDFVRSTLGKPYNGSLGPAATWADSVRRTPEYKWSGSWHFIDVEDKAPVSCGIVEARDCPSGCILTAIANYTNRVIDEDLSADQRLEALKFLTHFAGDIGQPLHAEGKEVGGNHILTKCGGLPMNLHAVWDVGIIKKHLKLNFADSSEAWIESLISGIQFGKYKSRTGEWLSCTSTTQLSRNSQAHEVDTTGTNAQTPITSNSLTFLECPLVWASDSNKYDCSAVFQFTSEDDLCDESSSYYAIAVDIIELQIAKQGYRLAAWLNALFDGEPYLP</sequence>
<evidence type="ECO:0000256" key="2">
    <source>
        <dbReference type="ARBA" id="ARBA00022722"/>
    </source>
</evidence>
<evidence type="ECO:0000256" key="3">
    <source>
        <dbReference type="ARBA" id="ARBA00022723"/>
    </source>
</evidence>
<name>A0ABR3ITP0_9AGAR</name>
<dbReference type="EMBL" id="JASNQZ010000015">
    <property type="protein sequence ID" value="KAL0946586.1"/>
    <property type="molecule type" value="Genomic_DNA"/>
</dbReference>
<keyword evidence="6" id="KW-1015">Disulfide bond</keyword>
<evidence type="ECO:0000313" key="9">
    <source>
        <dbReference type="EMBL" id="KAL0946586.1"/>
    </source>
</evidence>
<dbReference type="InterPro" id="IPR008947">
    <property type="entry name" value="PLipase_C/P1_nuclease_dom_sf"/>
</dbReference>
<organism evidence="9 10">
    <name type="scientific">Hohenbuehelia grisea</name>
    <dbReference type="NCBI Taxonomy" id="104357"/>
    <lineage>
        <taxon>Eukaryota</taxon>
        <taxon>Fungi</taxon>
        <taxon>Dikarya</taxon>
        <taxon>Basidiomycota</taxon>
        <taxon>Agaricomycotina</taxon>
        <taxon>Agaricomycetes</taxon>
        <taxon>Agaricomycetidae</taxon>
        <taxon>Agaricales</taxon>
        <taxon>Pleurotineae</taxon>
        <taxon>Pleurotaceae</taxon>
        <taxon>Hohenbuehelia</taxon>
    </lineage>
</organism>
<evidence type="ECO:0000256" key="8">
    <source>
        <dbReference type="SAM" id="SignalP"/>
    </source>
</evidence>
<dbReference type="Gene3D" id="1.10.575.10">
    <property type="entry name" value="P1 Nuclease"/>
    <property type="match status" value="1"/>
</dbReference>
<keyword evidence="4" id="KW-0255">Endonuclease</keyword>
<dbReference type="SUPFAM" id="SSF48537">
    <property type="entry name" value="Phospholipase C/P1 nuclease"/>
    <property type="match status" value="1"/>
</dbReference>
<dbReference type="PANTHER" id="PTHR33146">
    <property type="entry name" value="ENDONUCLEASE 4"/>
    <property type="match status" value="1"/>
</dbReference>
<evidence type="ECO:0000256" key="4">
    <source>
        <dbReference type="ARBA" id="ARBA00022759"/>
    </source>
</evidence>
<evidence type="ECO:0000313" key="10">
    <source>
        <dbReference type="Proteomes" id="UP001556367"/>
    </source>
</evidence>
<reference evidence="10" key="1">
    <citation type="submission" date="2024-06" db="EMBL/GenBank/DDBJ databases">
        <title>Multi-omics analyses provide insights into the biosynthesis of the anticancer antibiotic pleurotin in Hohenbuehelia grisea.</title>
        <authorList>
            <person name="Weaver J.A."/>
            <person name="Alberti F."/>
        </authorList>
    </citation>
    <scope>NUCLEOTIDE SEQUENCE [LARGE SCALE GENOMIC DNA]</scope>
    <source>
        <strain evidence="10">T-177</strain>
    </source>
</reference>
<dbReference type="Pfam" id="PF02265">
    <property type="entry name" value="S1-P1_nuclease"/>
    <property type="match status" value="1"/>
</dbReference>